<protein>
    <submittedName>
        <fullName evidence="2">Dihydrofolate reductase</fullName>
    </submittedName>
</protein>
<sequence length="204" mass="21739">MTLVTADLSVSLDGYVTGPGPSPAVPLGHGGERLHEWIHRLDSWRGMHGLPGGEGGPDSEILAEQAEGVGAVIMGGRMFTHGEAAWGEEPPFRVPVLVLDPTPREPLRRGNSLFRFLTGGAEEALAEAREYAGDGKIAVAGGALTVRRLLLAGLLDELQLHLVPILLGGGTRLFDGPVPEGIRLEQTRVIGSPTVTHLRYLVRR</sequence>
<dbReference type="Proteomes" id="UP000538929">
    <property type="component" value="Unassembled WGS sequence"/>
</dbReference>
<dbReference type="Gene3D" id="3.40.430.10">
    <property type="entry name" value="Dihydrofolate Reductase, subunit A"/>
    <property type="match status" value="1"/>
</dbReference>
<name>A0A7W3Y393_9ACTN</name>
<dbReference type="Pfam" id="PF01872">
    <property type="entry name" value="RibD_C"/>
    <property type="match status" value="1"/>
</dbReference>
<organism evidence="2 3">
    <name type="scientific">Streptomyces alkaliphilus</name>
    <dbReference type="NCBI Taxonomy" id="1472722"/>
    <lineage>
        <taxon>Bacteria</taxon>
        <taxon>Bacillati</taxon>
        <taxon>Actinomycetota</taxon>
        <taxon>Actinomycetes</taxon>
        <taxon>Kitasatosporales</taxon>
        <taxon>Streptomycetaceae</taxon>
        <taxon>Streptomyces</taxon>
    </lineage>
</organism>
<dbReference type="SUPFAM" id="SSF53597">
    <property type="entry name" value="Dihydrofolate reductase-like"/>
    <property type="match status" value="1"/>
</dbReference>
<dbReference type="GO" id="GO:0008703">
    <property type="term" value="F:5-amino-6-(5-phosphoribosylamino)uracil reductase activity"/>
    <property type="evidence" value="ECO:0007669"/>
    <property type="project" value="InterPro"/>
</dbReference>
<feature type="domain" description="Bacterial bifunctional deaminase-reductase C-terminal" evidence="1">
    <location>
        <begin position="4"/>
        <end position="191"/>
    </location>
</feature>
<evidence type="ECO:0000313" key="2">
    <source>
        <dbReference type="EMBL" id="MBB0246358.1"/>
    </source>
</evidence>
<dbReference type="RefSeq" id="WP_182607705.1">
    <property type="nucleotide sequence ID" value="NZ_VKHT01000853.1"/>
</dbReference>
<keyword evidence="3" id="KW-1185">Reference proteome</keyword>
<accession>A0A7W3Y393</accession>
<reference evidence="3" key="1">
    <citation type="submission" date="2019-10" db="EMBL/GenBank/DDBJ databases">
        <title>Streptomyces sp. nov., a novel actinobacterium isolated from alkaline environment.</title>
        <authorList>
            <person name="Golinska P."/>
        </authorList>
    </citation>
    <scope>NUCLEOTIDE SEQUENCE [LARGE SCALE GENOMIC DNA]</scope>
    <source>
        <strain evidence="3">DSM 42118</strain>
    </source>
</reference>
<dbReference type="AlphaFoldDB" id="A0A7W3Y393"/>
<gene>
    <name evidence="2" type="ORF">FNQ90_20140</name>
</gene>
<dbReference type="GO" id="GO:0009231">
    <property type="term" value="P:riboflavin biosynthetic process"/>
    <property type="evidence" value="ECO:0007669"/>
    <property type="project" value="InterPro"/>
</dbReference>
<dbReference type="InterPro" id="IPR002734">
    <property type="entry name" value="RibDG_C"/>
</dbReference>
<dbReference type="InterPro" id="IPR024072">
    <property type="entry name" value="DHFR-like_dom_sf"/>
</dbReference>
<evidence type="ECO:0000313" key="3">
    <source>
        <dbReference type="Proteomes" id="UP000538929"/>
    </source>
</evidence>
<comment type="caution">
    <text evidence="2">The sequence shown here is derived from an EMBL/GenBank/DDBJ whole genome shotgun (WGS) entry which is preliminary data.</text>
</comment>
<dbReference type="EMBL" id="VKHT01000853">
    <property type="protein sequence ID" value="MBB0246358.1"/>
    <property type="molecule type" value="Genomic_DNA"/>
</dbReference>
<proteinExistence type="predicted"/>
<evidence type="ECO:0000259" key="1">
    <source>
        <dbReference type="Pfam" id="PF01872"/>
    </source>
</evidence>